<dbReference type="AlphaFoldDB" id="A0A1B6DQ74"/>
<name>A0A1B6DQ74_9HEMI</name>
<evidence type="ECO:0000313" key="1">
    <source>
        <dbReference type="EMBL" id="JAS27811.1"/>
    </source>
</evidence>
<accession>A0A1B6DQ74</accession>
<dbReference type="EMBL" id="GEDC01009487">
    <property type="protein sequence ID" value="JAS27811.1"/>
    <property type="molecule type" value="Transcribed_RNA"/>
</dbReference>
<reference evidence="1" key="1">
    <citation type="submission" date="2015-12" db="EMBL/GenBank/DDBJ databases">
        <title>De novo transcriptome assembly of four potential Pierce s Disease insect vectors from Arizona vineyards.</title>
        <authorList>
            <person name="Tassone E.E."/>
        </authorList>
    </citation>
    <scope>NUCLEOTIDE SEQUENCE</scope>
</reference>
<proteinExistence type="predicted"/>
<gene>
    <name evidence="1" type="ORF">g.261</name>
</gene>
<feature type="non-terminal residue" evidence="1">
    <location>
        <position position="1"/>
    </location>
</feature>
<feature type="non-terminal residue" evidence="1">
    <location>
        <position position="318"/>
    </location>
</feature>
<organism evidence="1">
    <name type="scientific">Clastoptera arizonana</name>
    <name type="common">Arizona spittle bug</name>
    <dbReference type="NCBI Taxonomy" id="38151"/>
    <lineage>
        <taxon>Eukaryota</taxon>
        <taxon>Metazoa</taxon>
        <taxon>Ecdysozoa</taxon>
        <taxon>Arthropoda</taxon>
        <taxon>Hexapoda</taxon>
        <taxon>Insecta</taxon>
        <taxon>Pterygota</taxon>
        <taxon>Neoptera</taxon>
        <taxon>Paraneoptera</taxon>
        <taxon>Hemiptera</taxon>
        <taxon>Auchenorrhyncha</taxon>
        <taxon>Cercopoidea</taxon>
        <taxon>Clastopteridae</taxon>
        <taxon>Clastoptera</taxon>
    </lineage>
</organism>
<protein>
    <submittedName>
        <fullName evidence="1">Uncharacterized protein</fullName>
    </submittedName>
</protein>
<sequence length="318" mass="36215">EHAMYSGQLILIPDIIVEAKSTEYKEEEDIGSGLTEEEMIKDKFHVNEDNLKENKATIIKVPISEKGTNIEQEMSCGNTDDLCKFSNYFELNKIKEDDRIHYVQPIEDLIKSSNNTSTEEQQVTSDDKVYEEEESIIDITLNASEENLITVVETTTNEKPIKSEDMGKENKEIEDYTSGLNNIQSEHEIENELDVHPTYSVQLIHIKDKIVDEKSIGNEEEVKDDLEKVLAEEETKDTAFVEKEGTLYRETAINVESTNGKEIGIKQDIKNVNTCDLSNVSQEIQICNEKEEHKIYSGQPTLISDLIEGTKNSKEEVK</sequence>